<feature type="compositionally biased region" description="Basic and acidic residues" evidence="1">
    <location>
        <begin position="117"/>
        <end position="128"/>
    </location>
</feature>
<gene>
    <name evidence="2" type="ORF">SPIL2461_LOCUS12596</name>
</gene>
<dbReference type="AlphaFoldDB" id="A0A812SNQ8"/>
<proteinExistence type="predicted"/>
<evidence type="ECO:0000256" key="1">
    <source>
        <dbReference type="SAM" id="MobiDB-lite"/>
    </source>
</evidence>
<name>A0A812SNQ8_SYMPI</name>
<feature type="compositionally biased region" description="Basic and acidic residues" evidence="1">
    <location>
        <begin position="1"/>
        <end position="10"/>
    </location>
</feature>
<feature type="region of interest" description="Disordered" evidence="1">
    <location>
        <begin position="109"/>
        <end position="128"/>
    </location>
</feature>
<feature type="region of interest" description="Disordered" evidence="1">
    <location>
        <begin position="1"/>
        <end position="39"/>
    </location>
</feature>
<evidence type="ECO:0000313" key="2">
    <source>
        <dbReference type="EMBL" id="CAE7489284.1"/>
    </source>
</evidence>
<reference evidence="2" key="1">
    <citation type="submission" date="2021-02" db="EMBL/GenBank/DDBJ databases">
        <authorList>
            <person name="Dougan E. K."/>
            <person name="Rhodes N."/>
            <person name="Thang M."/>
            <person name="Chan C."/>
        </authorList>
    </citation>
    <scope>NUCLEOTIDE SEQUENCE</scope>
</reference>
<dbReference type="Proteomes" id="UP000649617">
    <property type="component" value="Unassembled WGS sequence"/>
</dbReference>
<organism evidence="2 3">
    <name type="scientific">Symbiodinium pilosum</name>
    <name type="common">Dinoflagellate</name>
    <dbReference type="NCBI Taxonomy" id="2952"/>
    <lineage>
        <taxon>Eukaryota</taxon>
        <taxon>Sar</taxon>
        <taxon>Alveolata</taxon>
        <taxon>Dinophyceae</taxon>
        <taxon>Suessiales</taxon>
        <taxon>Symbiodiniaceae</taxon>
        <taxon>Symbiodinium</taxon>
    </lineage>
</organism>
<protein>
    <submittedName>
        <fullName evidence="2">Uncharacterized protein</fullName>
    </submittedName>
</protein>
<accession>A0A812SNQ8</accession>
<comment type="caution">
    <text evidence="2">The sequence shown here is derived from an EMBL/GenBank/DDBJ whole genome shotgun (WGS) entry which is preliminary data.</text>
</comment>
<evidence type="ECO:0000313" key="3">
    <source>
        <dbReference type="Proteomes" id="UP000649617"/>
    </source>
</evidence>
<keyword evidence="3" id="KW-1185">Reference proteome</keyword>
<sequence length="128" mass="13983">MKYAEAKALSDKGPSALIAPPDFQPAAESDDGQVSSWEDIEDGQEFLGFRAVITLLSVNANVNTRKELPKIRSDVMKELMSPKGQDLPGKLGAYREFSNAVPCGWMPNEPRAAPLPHDAEPCREPPSF</sequence>
<dbReference type="EMBL" id="CAJNIZ010026113">
    <property type="protein sequence ID" value="CAE7489284.1"/>
    <property type="molecule type" value="Genomic_DNA"/>
</dbReference>